<dbReference type="EMBL" id="GGEC01066000">
    <property type="protein sequence ID" value="MBX46484.1"/>
    <property type="molecule type" value="Transcribed_RNA"/>
</dbReference>
<organism evidence="1">
    <name type="scientific">Rhizophora mucronata</name>
    <name type="common">Asiatic mangrove</name>
    <dbReference type="NCBI Taxonomy" id="61149"/>
    <lineage>
        <taxon>Eukaryota</taxon>
        <taxon>Viridiplantae</taxon>
        <taxon>Streptophyta</taxon>
        <taxon>Embryophyta</taxon>
        <taxon>Tracheophyta</taxon>
        <taxon>Spermatophyta</taxon>
        <taxon>Magnoliopsida</taxon>
        <taxon>eudicotyledons</taxon>
        <taxon>Gunneridae</taxon>
        <taxon>Pentapetalae</taxon>
        <taxon>rosids</taxon>
        <taxon>fabids</taxon>
        <taxon>Malpighiales</taxon>
        <taxon>Rhizophoraceae</taxon>
        <taxon>Rhizophora</taxon>
    </lineage>
</organism>
<dbReference type="AlphaFoldDB" id="A0A2P2NVH0"/>
<name>A0A2P2NVH0_RHIMU</name>
<evidence type="ECO:0000313" key="1">
    <source>
        <dbReference type="EMBL" id="MBX46484.1"/>
    </source>
</evidence>
<sequence length="29" mass="3303">MQYVTLAPLLSSDAFVHKSRKKEKILLVS</sequence>
<proteinExistence type="predicted"/>
<accession>A0A2P2NVH0</accession>
<reference evidence="1" key="1">
    <citation type="submission" date="2018-02" db="EMBL/GenBank/DDBJ databases">
        <title>Rhizophora mucronata_Transcriptome.</title>
        <authorList>
            <person name="Meera S.P."/>
            <person name="Sreeshan A."/>
            <person name="Augustine A."/>
        </authorList>
    </citation>
    <scope>NUCLEOTIDE SEQUENCE</scope>
    <source>
        <tissue evidence="1">Leaf</tissue>
    </source>
</reference>
<protein>
    <submittedName>
        <fullName evidence="1">Uncharacterized protein</fullName>
    </submittedName>
</protein>